<dbReference type="Gene3D" id="3.30.1330.60">
    <property type="entry name" value="OmpA-like domain"/>
    <property type="match status" value="1"/>
</dbReference>
<organism evidence="12 13">
    <name type="scientific">Luteimonas yindakuii</name>
    <dbReference type="NCBI Taxonomy" id="2565782"/>
    <lineage>
        <taxon>Bacteria</taxon>
        <taxon>Pseudomonadati</taxon>
        <taxon>Pseudomonadota</taxon>
        <taxon>Gammaproteobacteria</taxon>
        <taxon>Lysobacterales</taxon>
        <taxon>Lysobacteraceae</taxon>
        <taxon>Luteimonas</taxon>
    </lineage>
</organism>
<keyword evidence="6" id="KW-0406">Ion transport</keyword>
<evidence type="ECO:0000313" key="13">
    <source>
        <dbReference type="Proteomes" id="UP000298681"/>
    </source>
</evidence>
<evidence type="ECO:0000256" key="6">
    <source>
        <dbReference type="ARBA" id="ARBA00023065"/>
    </source>
</evidence>
<dbReference type="GO" id="GO:0006811">
    <property type="term" value="P:monoatomic ion transport"/>
    <property type="evidence" value="ECO:0007669"/>
    <property type="project" value="UniProtKB-KW"/>
</dbReference>
<keyword evidence="8" id="KW-0472">Membrane</keyword>
<proteinExistence type="predicted"/>
<evidence type="ECO:0000256" key="10">
    <source>
        <dbReference type="SAM" id="MobiDB-lite"/>
    </source>
</evidence>
<dbReference type="InterPro" id="IPR036737">
    <property type="entry name" value="OmpA-like_sf"/>
</dbReference>
<dbReference type="PANTHER" id="PTHR30329">
    <property type="entry name" value="STATOR ELEMENT OF FLAGELLAR MOTOR COMPLEX"/>
    <property type="match status" value="1"/>
</dbReference>
<dbReference type="SUPFAM" id="SSF56925">
    <property type="entry name" value="OMPA-like"/>
    <property type="match status" value="1"/>
</dbReference>
<keyword evidence="13" id="KW-1185">Reference proteome</keyword>
<accession>A0A4Z1RLS5</accession>
<dbReference type="EMBL" id="SPUH01000001">
    <property type="protein sequence ID" value="TKS54561.1"/>
    <property type="molecule type" value="Genomic_DNA"/>
</dbReference>
<dbReference type="GO" id="GO:0046930">
    <property type="term" value="C:pore complex"/>
    <property type="evidence" value="ECO:0007669"/>
    <property type="project" value="UniProtKB-KW"/>
</dbReference>
<keyword evidence="5 11" id="KW-0732">Signal</keyword>
<evidence type="ECO:0000256" key="2">
    <source>
        <dbReference type="ARBA" id="ARBA00022448"/>
    </source>
</evidence>
<evidence type="ECO:0000313" key="12">
    <source>
        <dbReference type="EMBL" id="TKS54561.1"/>
    </source>
</evidence>
<dbReference type="GO" id="GO:0009279">
    <property type="term" value="C:cell outer membrane"/>
    <property type="evidence" value="ECO:0007669"/>
    <property type="project" value="UniProtKB-SubCell"/>
</dbReference>
<feature type="compositionally biased region" description="Basic and acidic residues" evidence="10">
    <location>
        <begin position="369"/>
        <end position="384"/>
    </location>
</feature>
<dbReference type="Pfam" id="PF00691">
    <property type="entry name" value="OmpA"/>
    <property type="match status" value="1"/>
</dbReference>
<evidence type="ECO:0000256" key="3">
    <source>
        <dbReference type="ARBA" id="ARBA00022452"/>
    </source>
</evidence>
<dbReference type="SUPFAM" id="SSF103647">
    <property type="entry name" value="TSP type-3 repeat"/>
    <property type="match status" value="1"/>
</dbReference>
<keyword evidence="4" id="KW-0812">Transmembrane</keyword>
<evidence type="ECO:0000256" key="5">
    <source>
        <dbReference type="ARBA" id="ARBA00022729"/>
    </source>
</evidence>
<keyword evidence="7" id="KW-0626">Porin</keyword>
<dbReference type="InterPro" id="IPR006665">
    <property type="entry name" value="OmpA-like"/>
</dbReference>
<dbReference type="InterPro" id="IPR050330">
    <property type="entry name" value="Bact_OuterMem_StrucFunc"/>
</dbReference>
<keyword evidence="3" id="KW-1134">Transmembrane beta strand</keyword>
<dbReference type="PANTHER" id="PTHR30329:SF21">
    <property type="entry name" value="LIPOPROTEIN YIAD-RELATED"/>
    <property type="match status" value="1"/>
</dbReference>
<dbReference type="InterPro" id="IPR011250">
    <property type="entry name" value="OMP/PagP_B-barrel"/>
</dbReference>
<evidence type="ECO:0000256" key="11">
    <source>
        <dbReference type="SAM" id="SignalP"/>
    </source>
</evidence>
<dbReference type="RefSeq" id="WP_134673935.1">
    <property type="nucleotide sequence ID" value="NZ_CP039383.2"/>
</dbReference>
<dbReference type="InterPro" id="IPR006664">
    <property type="entry name" value="OMP_bac"/>
</dbReference>
<gene>
    <name evidence="12" type="ORF">E4582_07205</name>
</gene>
<comment type="caution">
    <text evidence="12">The sequence shown here is derived from an EMBL/GenBank/DDBJ whole genome shotgun (WGS) entry which is preliminary data.</text>
</comment>
<dbReference type="Gene3D" id="2.40.160.20">
    <property type="match status" value="1"/>
</dbReference>
<feature type="signal peptide" evidence="11">
    <location>
        <begin position="1"/>
        <end position="22"/>
    </location>
</feature>
<sequence length="384" mass="41479">MNKKLLCAALLGGLGLAHSASAQEFDDRWYLTGSVGYNFQDDDRRTSDAPFGTIGLGKFISPNWSVDGEINYQNPGLRSASSVQGSNPDLNWSQYGISFDFRYHWLQDGRTWNPYALFGVGYQRSEEEFDNFPSPDSPGEREDGNFAAKVGLGLQGTFTNRVAVRAEVALRGDFDDSSYAASGSQDWAGYPHNQSESYFTDLLASVGVVIPLGPPPVAPIVAPPPAPVDNCADRDTDGDGVNDCDDRCPNTPAGTTVGPDGCPVPVTIDLRGVNFDFDRSTLRPDAVAILNEAIEILRRYPDLRVEVAGHTDAVGTDAYNQSLSERRARAVYDHITGAGIAASRLVGPTGYGESRPIAPNTNPDGSDNPEGRARNRRTELNVQN</sequence>
<dbReference type="SUPFAM" id="SSF103088">
    <property type="entry name" value="OmpA-like"/>
    <property type="match status" value="1"/>
</dbReference>
<evidence type="ECO:0000256" key="9">
    <source>
        <dbReference type="ARBA" id="ARBA00023237"/>
    </source>
</evidence>
<comment type="subcellular location">
    <subcellularLocation>
        <location evidence="1">Cell outer membrane</location>
        <topology evidence="1">Multi-pass membrane protein</topology>
    </subcellularLocation>
</comment>
<dbReference type="InterPro" id="IPR027385">
    <property type="entry name" value="Beta-barrel_OMP"/>
</dbReference>
<dbReference type="GO" id="GO:0015288">
    <property type="term" value="F:porin activity"/>
    <property type="evidence" value="ECO:0007669"/>
    <property type="project" value="UniProtKB-KW"/>
</dbReference>
<reference evidence="12 13" key="1">
    <citation type="submission" date="2019-01" db="EMBL/GenBank/DDBJ databases">
        <authorList>
            <person name="Zhang S."/>
        </authorList>
    </citation>
    <scope>NUCLEOTIDE SEQUENCE [LARGE SCALE GENOMIC DNA]</scope>
    <source>
        <strain evidence="12 13">1626</strain>
    </source>
</reference>
<dbReference type="CDD" id="cd07185">
    <property type="entry name" value="OmpA_C-like"/>
    <property type="match status" value="1"/>
</dbReference>
<dbReference type="Proteomes" id="UP000298681">
    <property type="component" value="Unassembled WGS sequence"/>
</dbReference>
<dbReference type="PRINTS" id="PR01021">
    <property type="entry name" value="OMPADOMAIN"/>
</dbReference>
<dbReference type="AlphaFoldDB" id="A0A4Z1RLS5"/>
<feature type="chain" id="PRO_5043433775" evidence="11">
    <location>
        <begin position="23"/>
        <end position="384"/>
    </location>
</feature>
<dbReference type="InterPro" id="IPR028974">
    <property type="entry name" value="TSP_type-3_rpt"/>
</dbReference>
<evidence type="ECO:0000256" key="4">
    <source>
        <dbReference type="ARBA" id="ARBA00022692"/>
    </source>
</evidence>
<evidence type="ECO:0000256" key="1">
    <source>
        <dbReference type="ARBA" id="ARBA00004571"/>
    </source>
</evidence>
<dbReference type="OrthoDB" id="1149075at2"/>
<keyword evidence="2" id="KW-0813">Transport</keyword>
<evidence type="ECO:0000256" key="7">
    <source>
        <dbReference type="ARBA" id="ARBA00023114"/>
    </source>
</evidence>
<dbReference type="GO" id="GO:0005509">
    <property type="term" value="F:calcium ion binding"/>
    <property type="evidence" value="ECO:0007669"/>
    <property type="project" value="InterPro"/>
</dbReference>
<evidence type="ECO:0000256" key="8">
    <source>
        <dbReference type="ARBA" id="ARBA00023136"/>
    </source>
</evidence>
<dbReference type="PROSITE" id="PS51123">
    <property type="entry name" value="OMPA_2"/>
    <property type="match status" value="1"/>
</dbReference>
<dbReference type="Pfam" id="PF13505">
    <property type="entry name" value="OMP_b-brl"/>
    <property type="match status" value="1"/>
</dbReference>
<name>A0A4Z1RLS5_9GAMM</name>
<protein>
    <submittedName>
        <fullName evidence="12">OmpA family protein</fullName>
    </submittedName>
</protein>
<feature type="region of interest" description="Disordered" evidence="10">
    <location>
        <begin position="345"/>
        <end position="384"/>
    </location>
</feature>
<keyword evidence="9" id="KW-0998">Cell outer membrane</keyword>